<feature type="chain" id="PRO_5005527134" evidence="5">
    <location>
        <begin position="27"/>
        <end position="440"/>
    </location>
</feature>
<dbReference type="PANTHER" id="PTHR31339">
    <property type="entry name" value="PECTIN LYASE-RELATED"/>
    <property type="match status" value="1"/>
</dbReference>
<dbReference type="Gene3D" id="2.160.20.10">
    <property type="entry name" value="Single-stranded right-handed beta-helix, Pectin lyase-like"/>
    <property type="match status" value="1"/>
</dbReference>
<evidence type="ECO:0000256" key="2">
    <source>
        <dbReference type="ARBA" id="ARBA00022801"/>
    </source>
</evidence>
<dbReference type="InterPro" id="IPR006626">
    <property type="entry name" value="PbH1"/>
</dbReference>
<dbReference type="InterPro" id="IPR000743">
    <property type="entry name" value="Glyco_hydro_28"/>
</dbReference>
<evidence type="ECO:0000313" key="7">
    <source>
        <dbReference type="Proteomes" id="UP000036987"/>
    </source>
</evidence>
<accession>A0A0K9NIK4</accession>
<keyword evidence="5" id="KW-0732">Signal</keyword>
<dbReference type="InterPro" id="IPR051801">
    <property type="entry name" value="GH28_Enzymes"/>
</dbReference>
<dbReference type="SUPFAM" id="SSF51126">
    <property type="entry name" value="Pectin lyase-like"/>
    <property type="match status" value="1"/>
</dbReference>
<gene>
    <name evidence="6" type="ORF">ZOSMA_95G00480</name>
</gene>
<dbReference type="Pfam" id="PF00295">
    <property type="entry name" value="Glyco_hydro_28"/>
    <property type="match status" value="1"/>
</dbReference>
<evidence type="ECO:0000256" key="4">
    <source>
        <dbReference type="RuleBase" id="RU361169"/>
    </source>
</evidence>
<dbReference type="PANTHER" id="PTHR31339:SF3">
    <property type="entry name" value="PECTIN LYASE-LIKE SUPERFAMILY PROTEIN"/>
    <property type="match status" value="1"/>
</dbReference>
<organism evidence="6 7">
    <name type="scientific">Zostera marina</name>
    <name type="common">Eelgrass</name>
    <dbReference type="NCBI Taxonomy" id="29655"/>
    <lineage>
        <taxon>Eukaryota</taxon>
        <taxon>Viridiplantae</taxon>
        <taxon>Streptophyta</taxon>
        <taxon>Embryophyta</taxon>
        <taxon>Tracheophyta</taxon>
        <taxon>Spermatophyta</taxon>
        <taxon>Magnoliopsida</taxon>
        <taxon>Liliopsida</taxon>
        <taxon>Zosteraceae</taxon>
        <taxon>Zostera</taxon>
    </lineage>
</organism>
<name>A0A0K9NIK4_ZOSMR</name>
<reference evidence="7" key="1">
    <citation type="journal article" date="2016" name="Nature">
        <title>The genome of the seagrass Zostera marina reveals angiosperm adaptation to the sea.</title>
        <authorList>
            <person name="Olsen J.L."/>
            <person name="Rouze P."/>
            <person name="Verhelst B."/>
            <person name="Lin Y.-C."/>
            <person name="Bayer T."/>
            <person name="Collen J."/>
            <person name="Dattolo E."/>
            <person name="De Paoli E."/>
            <person name="Dittami S."/>
            <person name="Maumus F."/>
            <person name="Michel G."/>
            <person name="Kersting A."/>
            <person name="Lauritano C."/>
            <person name="Lohaus R."/>
            <person name="Toepel M."/>
            <person name="Tonon T."/>
            <person name="Vanneste K."/>
            <person name="Amirebrahimi M."/>
            <person name="Brakel J."/>
            <person name="Bostroem C."/>
            <person name="Chovatia M."/>
            <person name="Grimwood J."/>
            <person name="Jenkins J.W."/>
            <person name="Jueterbock A."/>
            <person name="Mraz A."/>
            <person name="Stam W.T."/>
            <person name="Tice H."/>
            <person name="Bornberg-Bauer E."/>
            <person name="Green P.J."/>
            <person name="Pearson G.A."/>
            <person name="Procaccini G."/>
            <person name="Duarte C.M."/>
            <person name="Schmutz J."/>
            <person name="Reusch T.B.H."/>
            <person name="Van de Peer Y."/>
        </authorList>
    </citation>
    <scope>NUCLEOTIDE SEQUENCE [LARGE SCALE GENOMIC DNA]</scope>
    <source>
        <strain evidence="7">cv. Finnish</strain>
    </source>
</reference>
<dbReference type="GO" id="GO:0004650">
    <property type="term" value="F:polygalacturonase activity"/>
    <property type="evidence" value="ECO:0007669"/>
    <property type="project" value="InterPro"/>
</dbReference>
<dbReference type="OMA" id="QFIQFNR"/>
<keyword evidence="7" id="KW-1185">Reference proteome</keyword>
<dbReference type="GO" id="GO:0005975">
    <property type="term" value="P:carbohydrate metabolic process"/>
    <property type="evidence" value="ECO:0007669"/>
    <property type="project" value="InterPro"/>
</dbReference>
<proteinExistence type="inferred from homology"/>
<keyword evidence="3 4" id="KW-0326">Glycosidase</keyword>
<comment type="caution">
    <text evidence="6">The sequence shown here is derived from an EMBL/GenBank/DDBJ whole genome shotgun (WGS) entry which is preliminary data.</text>
</comment>
<keyword evidence="2 4" id="KW-0378">Hydrolase</keyword>
<evidence type="ECO:0000256" key="1">
    <source>
        <dbReference type="ARBA" id="ARBA00008834"/>
    </source>
</evidence>
<feature type="signal peptide" evidence="5">
    <location>
        <begin position="1"/>
        <end position="26"/>
    </location>
</feature>
<dbReference type="STRING" id="29655.A0A0K9NIK4"/>
<evidence type="ECO:0000313" key="6">
    <source>
        <dbReference type="EMBL" id="KMZ56453.1"/>
    </source>
</evidence>
<dbReference type="InterPro" id="IPR011050">
    <property type="entry name" value="Pectin_lyase_fold/virulence"/>
</dbReference>
<protein>
    <submittedName>
        <fullName evidence="6">Exo-polygalacturonase, family GH28</fullName>
    </submittedName>
</protein>
<dbReference type="SMART" id="SM00710">
    <property type="entry name" value="PbH1"/>
    <property type="match status" value="5"/>
</dbReference>
<comment type="similarity">
    <text evidence="1 4">Belongs to the glycosyl hydrolase 28 family.</text>
</comment>
<dbReference type="AlphaFoldDB" id="A0A0K9NIK4"/>
<sequence>MEIMQKLQFFFFVFTFLALGFEDTLALTTCSGTVPMKYRKETISIEDYGAVGDGRTVNTWSFQKAIYRIKHLRRRGGTLLYVPPGVWLTGSFNLTSHMTLFLAKGATIKAVQDTENWALVDPLPSYGRGRERPGGRYMSFINADRIHDVIITGENGTIDGQGGVWWDLWRNQTLVYNRPNLIELMHSKDIIISNVIFKNSPFWNIHPVYCTNVVIQHVAILAPHDSPNTDGIDPDSSNNICIEDSYISTGDDLVSIKSGWDEYGISYGRPSHDITIRRIKGSTPFAGVSIGSEASGGVHSILMENINIYNSGIGVHIKTEVGRGGYIKNVTISGVNLYDVHHGIKINGGSNDHPDNKYDPNAIPDVRDISIKNVWGVNIERPGSITGIKDRPFTGICLSNVKLWTANGDVIPWKCTDVSGCAIDVRPRPCTELTGSSTVG</sequence>
<dbReference type="OrthoDB" id="187139at2759"/>
<evidence type="ECO:0000256" key="3">
    <source>
        <dbReference type="ARBA" id="ARBA00023295"/>
    </source>
</evidence>
<evidence type="ECO:0000256" key="5">
    <source>
        <dbReference type="SAM" id="SignalP"/>
    </source>
</evidence>
<dbReference type="InterPro" id="IPR012334">
    <property type="entry name" value="Pectin_lyas_fold"/>
</dbReference>
<dbReference type="EMBL" id="LFYR01002184">
    <property type="protein sequence ID" value="KMZ56453.1"/>
    <property type="molecule type" value="Genomic_DNA"/>
</dbReference>
<dbReference type="Proteomes" id="UP000036987">
    <property type="component" value="Unassembled WGS sequence"/>
</dbReference>